<dbReference type="RefSeq" id="WP_125239618.1">
    <property type="nucleotide sequence ID" value="NZ_RQYF01000054.1"/>
</dbReference>
<dbReference type="Gene3D" id="3.10.180.10">
    <property type="entry name" value="2,3-Dihydroxybiphenyl 1,2-Dioxygenase, domain 1"/>
    <property type="match status" value="1"/>
</dbReference>
<organism evidence="3 4">
    <name type="scientific">Prevotella heparinolytica</name>
    <dbReference type="NCBI Taxonomy" id="28113"/>
    <lineage>
        <taxon>Bacteria</taxon>
        <taxon>Pseudomonadati</taxon>
        <taxon>Bacteroidota</taxon>
        <taxon>Bacteroidia</taxon>
        <taxon>Bacteroidales</taxon>
        <taxon>Bacteroidaceae</taxon>
        <taxon>Bacteroides</taxon>
    </lineage>
</organism>
<dbReference type="PANTHER" id="PTHR43048">
    <property type="entry name" value="METHYLMALONYL-COA EPIMERASE"/>
    <property type="match status" value="1"/>
</dbReference>
<dbReference type="InterPro" id="IPR051785">
    <property type="entry name" value="MMCE/EMCE_epimerase"/>
</dbReference>
<feature type="domain" description="VOC" evidence="2">
    <location>
        <begin position="6"/>
        <end position="133"/>
    </location>
</feature>
<proteinExistence type="predicted"/>
<accession>A0A3P2A1V2</accession>
<evidence type="ECO:0000256" key="1">
    <source>
        <dbReference type="ARBA" id="ARBA00022723"/>
    </source>
</evidence>
<dbReference type="EMBL" id="RQYF01000054">
    <property type="protein sequence ID" value="RRD89309.1"/>
    <property type="molecule type" value="Genomic_DNA"/>
</dbReference>
<dbReference type="GO" id="GO:0046872">
    <property type="term" value="F:metal ion binding"/>
    <property type="evidence" value="ECO:0007669"/>
    <property type="project" value="UniProtKB-KW"/>
</dbReference>
<dbReference type="PANTHER" id="PTHR43048:SF3">
    <property type="entry name" value="METHYLMALONYL-COA EPIMERASE, MITOCHONDRIAL"/>
    <property type="match status" value="1"/>
</dbReference>
<dbReference type="InterPro" id="IPR037523">
    <property type="entry name" value="VOC_core"/>
</dbReference>
<dbReference type="Proteomes" id="UP000279562">
    <property type="component" value="Unassembled WGS sequence"/>
</dbReference>
<keyword evidence="1" id="KW-0479">Metal-binding</keyword>
<dbReference type="GO" id="GO:0004493">
    <property type="term" value="F:methylmalonyl-CoA epimerase activity"/>
    <property type="evidence" value="ECO:0007669"/>
    <property type="project" value="TreeGrafter"/>
</dbReference>
<evidence type="ECO:0000259" key="2">
    <source>
        <dbReference type="PROSITE" id="PS51819"/>
    </source>
</evidence>
<gene>
    <name evidence="3" type="ORF">EII33_10210</name>
</gene>
<sequence>MFPYFKFHHIGVATNDIDATASVYEQGGYKRSASIFDPIQNVNICWLTQKGAPTVELLAPVDKKSPVNKTLEKNGVTPYHTCWIVPNIDEVAQQLRKQRYVMVSKPAEAVAFCGSRVAFFFNKAVGLIELVEEPARIID</sequence>
<dbReference type="Pfam" id="PF13669">
    <property type="entry name" value="Glyoxalase_4"/>
    <property type="match status" value="1"/>
</dbReference>
<dbReference type="PROSITE" id="PS51819">
    <property type="entry name" value="VOC"/>
    <property type="match status" value="1"/>
</dbReference>
<reference evidence="3 4" key="1">
    <citation type="submission" date="2018-11" db="EMBL/GenBank/DDBJ databases">
        <title>Genomes From Bacteria Associated with the Canine Oral Cavity: a Test Case for Automated Genome-Based Taxonomic Assignment.</title>
        <authorList>
            <person name="Coil D.A."/>
            <person name="Jospin G."/>
            <person name="Darling A.E."/>
            <person name="Wallis C."/>
            <person name="Davis I.J."/>
            <person name="Harris S."/>
            <person name="Eisen J.A."/>
            <person name="Holcombe L.J."/>
            <person name="O'Flynn C."/>
        </authorList>
    </citation>
    <scope>NUCLEOTIDE SEQUENCE [LARGE SCALE GENOMIC DNA]</scope>
    <source>
        <strain evidence="3 4">OH1047_COT-310</strain>
    </source>
</reference>
<comment type="caution">
    <text evidence="3">The sequence shown here is derived from an EMBL/GenBank/DDBJ whole genome shotgun (WGS) entry which is preliminary data.</text>
</comment>
<evidence type="ECO:0000313" key="4">
    <source>
        <dbReference type="Proteomes" id="UP000279562"/>
    </source>
</evidence>
<dbReference type="SUPFAM" id="SSF54593">
    <property type="entry name" value="Glyoxalase/Bleomycin resistance protein/Dihydroxybiphenyl dioxygenase"/>
    <property type="match status" value="1"/>
</dbReference>
<protein>
    <submittedName>
        <fullName evidence="3">VOC family protein</fullName>
    </submittedName>
</protein>
<dbReference type="AlphaFoldDB" id="A0A3P2A1V2"/>
<keyword evidence="4" id="KW-1185">Reference proteome</keyword>
<name>A0A3P2A1V2_9BACE</name>
<evidence type="ECO:0000313" key="3">
    <source>
        <dbReference type="EMBL" id="RRD89309.1"/>
    </source>
</evidence>
<dbReference type="GO" id="GO:0046491">
    <property type="term" value="P:L-methylmalonyl-CoA metabolic process"/>
    <property type="evidence" value="ECO:0007669"/>
    <property type="project" value="TreeGrafter"/>
</dbReference>
<dbReference type="InterPro" id="IPR029068">
    <property type="entry name" value="Glyas_Bleomycin-R_OHBP_Dase"/>
</dbReference>